<accession>A0AB34VC00</accession>
<keyword evidence="3" id="KW-0804">Transcription</keyword>
<dbReference type="AlphaFoldDB" id="A0AB34VC00"/>
<evidence type="ECO:0000256" key="2">
    <source>
        <dbReference type="ARBA" id="ARBA00023125"/>
    </source>
</evidence>
<dbReference type="Proteomes" id="UP000072520">
    <property type="component" value="Unassembled WGS sequence"/>
</dbReference>
<dbReference type="RefSeq" id="WP_033737254.1">
    <property type="nucleotide sequence ID" value="NZ_CP049115.1"/>
</dbReference>
<dbReference type="InterPro" id="IPR003313">
    <property type="entry name" value="AraC-bd"/>
</dbReference>
<dbReference type="InterPro" id="IPR050204">
    <property type="entry name" value="AraC_XylS_family_regulators"/>
</dbReference>
<dbReference type="Gene3D" id="1.10.10.60">
    <property type="entry name" value="Homeodomain-like"/>
    <property type="match status" value="1"/>
</dbReference>
<dbReference type="PANTHER" id="PTHR46796:SF2">
    <property type="entry name" value="TRANSCRIPTIONAL REGULATORY PROTEIN"/>
    <property type="match status" value="1"/>
</dbReference>
<keyword evidence="1" id="KW-0805">Transcription regulation</keyword>
<dbReference type="GO" id="GO:0003700">
    <property type="term" value="F:DNA-binding transcription factor activity"/>
    <property type="evidence" value="ECO:0007669"/>
    <property type="project" value="InterPro"/>
</dbReference>
<evidence type="ECO:0000256" key="3">
    <source>
        <dbReference type="ARBA" id="ARBA00023163"/>
    </source>
</evidence>
<dbReference type="Pfam" id="PF12833">
    <property type="entry name" value="HTH_18"/>
    <property type="match status" value="1"/>
</dbReference>
<dbReference type="InterPro" id="IPR018060">
    <property type="entry name" value="HTH_AraC"/>
</dbReference>
<dbReference type="SUPFAM" id="SSF46689">
    <property type="entry name" value="Homeodomain-like"/>
    <property type="match status" value="2"/>
</dbReference>
<proteinExistence type="predicted"/>
<dbReference type="InterPro" id="IPR037923">
    <property type="entry name" value="HTH-like"/>
</dbReference>
<reference evidence="5 6" key="1">
    <citation type="journal article" date="2016" name="Front. Microbiol.">
        <title>Genomic Resource of Rice Seed Associated Bacteria.</title>
        <authorList>
            <person name="Midha S."/>
            <person name="Bansal K."/>
            <person name="Sharma S."/>
            <person name="Kumar N."/>
            <person name="Patil P.P."/>
            <person name="Chaudhry V."/>
            <person name="Patil P.B."/>
        </authorList>
    </citation>
    <scope>NUCLEOTIDE SEQUENCE [LARGE SCALE GENOMIC DNA]</scope>
    <source>
        <strain evidence="5 6">RSA13</strain>
    </source>
</reference>
<sequence length="272" mass="30781">MALYALDWFSRNGMECSRVKAHNATFPKHTHDEYVLSANLSGIEEITLNGQTLQVNAGQITLYNPASIQSSRFDQHGAEFLSIHIPQTLLKTFNLSQNLSSHREAPVLAEGVFTHQGLFNAICRYAQLTQHHDSEEEEQALLLLCAELFSEKVTRDAVVDKDLDRIIAFMRQHVNMKLTLNALVQVAGISKYALVRRFTAYTGLPPLQYHMQLRLCAARALLRQNQHPLDAAHRLGFYDQSHFINAFRKVMGTTPKHYASQVGSGKQKFFIT</sequence>
<dbReference type="EMBL" id="LDSI01000026">
    <property type="protein sequence ID" value="KTS94884.1"/>
    <property type="molecule type" value="Genomic_DNA"/>
</dbReference>
<evidence type="ECO:0000313" key="5">
    <source>
        <dbReference type="EMBL" id="KTS94884.1"/>
    </source>
</evidence>
<dbReference type="PROSITE" id="PS01124">
    <property type="entry name" value="HTH_ARAC_FAMILY_2"/>
    <property type="match status" value="1"/>
</dbReference>
<dbReference type="PANTHER" id="PTHR46796">
    <property type="entry name" value="HTH-TYPE TRANSCRIPTIONAL ACTIVATOR RHAS-RELATED"/>
    <property type="match status" value="1"/>
</dbReference>
<dbReference type="InterPro" id="IPR009057">
    <property type="entry name" value="Homeodomain-like_sf"/>
</dbReference>
<evidence type="ECO:0000256" key="1">
    <source>
        <dbReference type="ARBA" id="ARBA00023015"/>
    </source>
</evidence>
<protein>
    <submittedName>
        <fullName evidence="5">Transcriptional regulator</fullName>
    </submittedName>
</protein>
<dbReference type="SMART" id="SM00342">
    <property type="entry name" value="HTH_ARAC"/>
    <property type="match status" value="1"/>
</dbReference>
<dbReference type="GeneID" id="61253394"/>
<dbReference type="GO" id="GO:0043565">
    <property type="term" value="F:sequence-specific DNA binding"/>
    <property type="evidence" value="ECO:0007669"/>
    <property type="project" value="InterPro"/>
</dbReference>
<evidence type="ECO:0000259" key="4">
    <source>
        <dbReference type="PROSITE" id="PS01124"/>
    </source>
</evidence>
<dbReference type="Pfam" id="PF02311">
    <property type="entry name" value="AraC_binding"/>
    <property type="match status" value="1"/>
</dbReference>
<feature type="domain" description="HTH araC/xylS-type" evidence="4">
    <location>
        <begin position="164"/>
        <end position="261"/>
    </location>
</feature>
<name>A0AB34VC00_9GAMM</name>
<gene>
    <name evidence="5" type="ORF">RSA13_17405</name>
</gene>
<comment type="caution">
    <text evidence="5">The sequence shown here is derived from an EMBL/GenBank/DDBJ whole genome shotgun (WGS) entry which is preliminary data.</text>
</comment>
<dbReference type="SUPFAM" id="SSF51215">
    <property type="entry name" value="Regulatory protein AraC"/>
    <property type="match status" value="1"/>
</dbReference>
<organism evidence="5 6">
    <name type="scientific">Pantoea stewartii</name>
    <dbReference type="NCBI Taxonomy" id="66269"/>
    <lineage>
        <taxon>Bacteria</taxon>
        <taxon>Pseudomonadati</taxon>
        <taxon>Pseudomonadota</taxon>
        <taxon>Gammaproteobacteria</taxon>
        <taxon>Enterobacterales</taxon>
        <taxon>Erwiniaceae</taxon>
        <taxon>Pantoea</taxon>
    </lineage>
</organism>
<evidence type="ECO:0000313" key="6">
    <source>
        <dbReference type="Proteomes" id="UP000072520"/>
    </source>
</evidence>
<keyword evidence="2" id="KW-0238">DNA-binding</keyword>